<feature type="compositionally biased region" description="Polar residues" evidence="1">
    <location>
        <begin position="31"/>
        <end position="46"/>
    </location>
</feature>
<gene>
    <name evidence="4" type="ORF">GCM10010211_42280</name>
</gene>
<name>A0ABQ2V873_9ACTN</name>
<dbReference type="InterPro" id="IPR002656">
    <property type="entry name" value="Acyl_transf_3_dom"/>
</dbReference>
<keyword evidence="2" id="KW-1133">Transmembrane helix</keyword>
<protein>
    <recommendedName>
        <fullName evidence="3">Acyltransferase 3 domain-containing protein</fullName>
    </recommendedName>
</protein>
<dbReference type="InterPro" id="IPR052734">
    <property type="entry name" value="Nod_factor_acetyltransferase"/>
</dbReference>
<dbReference type="PANTHER" id="PTHR37312:SF1">
    <property type="entry name" value="MEMBRANE-BOUND ACYLTRANSFERASE YKRP-RELATED"/>
    <property type="match status" value="1"/>
</dbReference>
<feature type="transmembrane region" description="Helical" evidence="2">
    <location>
        <begin position="248"/>
        <end position="266"/>
    </location>
</feature>
<feature type="transmembrane region" description="Helical" evidence="2">
    <location>
        <begin position="323"/>
        <end position="343"/>
    </location>
</feature>
<keyword evidence="2" id="KW-0472">Membrane</keyword>
<keyword evidence="2" id="KW-0812">Transmembrane</keyword>
<feature type="domain" description="Acyltransferase 3" evidence="3">
    <location>
        <begin position="146"/>
        <end position="449"/>
    </location>
</feature>
<evidence type="ECO:0000313" key="4">
    <source>
        <dbReference type="EMBL" id="GGU71989.1"/>
    </source>
</evidence>
<dbReference type="EMBL" id="BMRP01000014">
    <property type="protein sequence ID" value="GGU71989.1"/>
    <property type="molecule type" value="Genomic_DNA"/>
</dbReference>
<feature type="transmembrane region" description="Helical" evidence="2">
    <location>
        <begin position="176"/>
        <end position="198"/>
    </location>
</feature>
<feature type="transmembrane region" description="Helical" evidence="2">
    <location>
        <begin position="395"/>
        <end position="414"/>
    </location>
</feature>
<feature type="transmembrane region" description="Helical" evidence="2">
    <location>
        <begin position="426"/>
        <end position="449"/>
    </location>
</feature>
<comment type="caution">
    <text evidence="4">The sequence shown here is derived from an EMBL/GenBank/DDBJ whole genome shotgun (WGS) entry which is preliminary data.</text>
</comment>
<dbReference type="Proteomes" id="UP000654471">
    <property type="component" value="Unassembled WGS sequence"/>
</dbReference>
<dbReference type="Pfam" id="PF01757">
    <property type="entry name" value="Acyl_transf_3"/>
    <property type="match status" value="1"/>
</dbReference>
<evidence type="ECO:0000256" key="1">
    <source>
        <dbReference type="SAM" id="MobiDB-lite"/>
    </source>
</evidence>
<feature type="compositionally biased region" description="Basic and acidic residues" evidence="1">
    <location>
        <begin position="80"/>
        <end position="105"/>
    </location>
</feature>
<organism evidence="4 5">
    <name type="scientific">Streptomyces albospinus</name>
    <dbReference type="NCBI Taxonomy" id="285515"/>
    <lineage>
        <taxon>Bacteria</taxon>
        <taxon>Bacillati</taxon>
        <taxon>Actinomycetota</taxon>
        <taxon>Actinomycetes</taxon>
        <taxon>Kitasatosporales</taxon>
        <taxon>Streptomycetaceae</taxon>
        <taxon>Streptomyces</taxon>
    </lineage>
</organism>
<feature type="transmembrane region" description="Helical" evidence="2">
    <location>
        <begin position="210"/>
        <end position="228"/>
    </location>
</feature>
<reference evidence="5" key="1">
    <citation type="journal article" date="2019" name="Int. J. Syst. Evol. Microbiol.">
        <title>The Global Catalogue of Microorganisms (GCM) 10K type strain sequencing project: providing services to taxonomists for standard genome sequencing and annotation.</title>
        <authorList>
            <consortium name="The Broad Institute Genomics Platform"/>
            <consortium name="The Broad Institute Genome Sequencing Center for Infectious Disease"/>
            <person name="Wu L."/>
            <person name="Ma J."/>
        </authorList>
    </citation>
    <scope>NUCLEOTIDE SEQUENCE [LARGE SCALE GENOMIC DNA]</scope>
    <source>
        <strain evidence="5">JCM 3399</strain>
    </source>
</reference>
<proteinExistence type="predicted"/>
<evidence type="ECO:0000313" key="5">
    <source>
        <dbReference type="Proteomes" id="UP000654471"/>
    </source>
</evidence>
<dbReference type="PANTHER" id="PTHR37312">
    <property type="entry name" value="MEMBRANE-BOUND ACYLTRANSFERASE YKRP-RELATED"/>
    <property type="match status" value="1"/>
</dbReference>
<sequence length="481" mass="53041">MTNDFPAPGERRVPLPAPRQLPDDALDSEGTADSTGVSTATLSSAVTAGEDDADAKSLTGGESRDGGETGGGQPYGALTDQDREGHDREDHERKNQGCEGQDRKGRAGAVIVRKGQAGTVNGRTEKARTDTGRAAAGGAQGKTRDAFFDNAKYLAIVLVAMGHAWEPLGSGSRTAAALYIAVYAFHMPAFIIISGYFSRSFDMRRDRLQRLITGVAVPYLIFEIAYTFFKRWAGNDPSYPINLLDPWYLTWFLVALFIWRLTAPLWKIVRRPLLLALIIAMMASVTPEIGDDLNLQRVLQFLPFFVLGLNLRPEHFALVRGRWARIAAVPVLGVALLVAYWAAPRMNADWFYHCDSAQELGAPWWSGVVMTLAMFGCSLVLVACFFAWVPGRTMWCTALGAGTLYGYLLHGFLAKGSRFWGWYHQAWLHTAWGEVLLTLFAGTVVTLLCTPPVQRIFRFAVEPKMAWAFRKDPREAARGLG</sequence>
<accession>A0ABQ2V873</accession>
<evidence type="ECO:0000259" key="3">
    <source>
        <dbReference type="Pfam" id="PF01757"/>
    </source>
</evidence>
<feature type="region of interest" description="Disordered" evidence="1">
    <location>
        <begin position="1"/>
        <end position="108"/>
    </location>
</feature>
<evidence type="ECO:0000256" key="2">
    <source>
        <dbReference type="SAM" id="Phobius"/>
    </source>
</evidence>
<keyword evidence="5" id="KW-1185">Reference proteome</keyword>
<feature type="transmembrane region" description="Helical" evidence="2">
    <location>
        <begin position="363"/>
        <end position="388"/>
    </location>
</feature>